<dbReference type="SUPFAM" id="SSF53756">
    <property type="entry name" value="UDP-Glycosyltransferase/glycogen phosphorylase"/>
    <property type="match status" value="1"/>
</dbReference>
<gene>
    <name evidence="3" type="ORF">QXL92_30305</name>
</gene>
<sequence>MRTERPLSVLIVTYKSHELLEQCLASVAEYAPQLPVYVYENSGDDYPGREELAARHPDVHWVLGRVNLGFGAAFNALAEHTPEDTDFLLLNADTRLTGPLTRTLELFRQPGVAAVSPLIQDPGAPGPRLWDIATKHRTLTRSVVAAAGYSDRLRGTRFSHLYREQPTESESIDGYMAGICLAMNRDAWNEIGGFDEEFFLYGEETDWQERATAAGWRILLADELNAEHGNPAAGTTARESVFTHGAEVSTVERFRNRDLLRSNIALLLERQDSVHHGDVFLAATSLLDRVQRSKRGARKRAIEARRTDKPSIVITTNRLVYGGAERQKALLAKELDRRGYPVTVVCMQRFGPLLKEIPHSIRVVRQPWWAPMVDLPDGPSVLISGDTNTETGFATLWKAAGKAASGDRRWLVAPHVPPEADRPIYSRPLTAAMNRADGFIVLAQRHWDMLTPHHKIGGRHFVAPNGVVVSGEPTERVRAAGEPPHLVMLSRIVEHKNPHLLIEALSGLTDLPWRLSIFGDGPDREMLEARTPEALRGRIEWRGWSPGPGPALADADLLCVPSRSEAFPMVILEAMTRGVPVAASGICAVPEMLDFGKAGFVVEPVSVSAWRNQLAEILTDLDALPEIGWRGFERLQTHYTVEAMTDAYLEAIGAVM</sequence>
<dbReference type="AlphaFoldDB" id="A0AAJ1SIU0"/>
<dbReference type="RefSeq" id="WP_306255780.1">
    <property type="nucleotide sequence ID" value="NZ_JAUFSA010000003.1"/>
</dbReference>
<proteinExistence type="predicted"/>
<dbReference type="Proteomes" id="UP001229081">
    <property type="component" value="Unassembled WGS sequence"/>
</dbReference>
<keyword evidence="3" id="KW-0328">Glycosyltransferase</keyword>
<dbReference type="InterPro" id="IPR001296">
    <property type="entry name" value="Glyco_trans_1"/>
</dbReference>
<organism evidence="3 4">
    <name type="scientific">Mycobacterium paragordonae</name>
    <dbReference type="NCBI Taxonomy" id="1389713"/>
    <lineage>
        <taxon>Bacteria</taxon>
        <taxon>Bacillati</taxon>
        <taxon>Actinomycetota</taxon>
        <taxon>Actinomycetes</taxon>
        <taxon>Mycobacteriales</taxon>
        <taxon>Mycobacteriaceae</taxon>
        <taxon>Mycobacterium</taxon>
    </lineage>
</organism>
<evidence type="ECO:0000256" key="1">
    <source>
        <dbReference type="ARBA" id="ARBA00022679"/>
    </source>
</evidence>
<evidence type="ECO:0000313" key="3">
    <source>
        <dbReference type="EMBL" id="MDP7739028.1"/>
    </source>
</evidence>
<dbReference type="Pfam" id="PF00534">
    <property type="entry name" value="Glycos_transf_1"/>
    <property type="match status" value="1"/>
</dbReference>
<dbReference type="Pfam" id="PF13641">
    <property type="entry name" value="Glyco_tranf_2_3"/>
    <property type="match status" value="1"/>
</dbReference>
<dbReference type="GO" id="GO:0016757">
    <property type="term" value="F:glycosyltransferase activity"/>
    <property type="evidence" value="ECO:0007669"/>
    <property type="project" value="UniProtKB-KW"/>
</dbReference>
<protein>
    <submittedName>
        <fullName evidence="3">Glycosyltransferase</fullName>
        <ecNumber evidence="3">2.4.-.-</ecNumber>
    </submittedName>
</protein>
<accession>A0AAJ1SIU0</accession>
<comment type="caution">
    <text evidence="3">The sequence shown here is derived from an EMBL/GenBank/DDBJ whole genome shotgun (WGS) entry which is preliminary data.</text>
</comment>
<dbReference type="PANTHER" id="PTHR12526">
    <property type="entry name" value="GLYCOSYLTRANSFERASE"/>
    <property type="match status" value="1"/>
</dbReference>
<name>A0AAJ1SIU0_9MYCO</name>
<evidence type="ECO:0000313" key="4">
    <source>
        <dbReference type="Proteomes" id="UP001229081"/>
    </source>
</evidence>
<dbReference type="EC" id="2.4.-.-" evidence="3"/>
<dbReference type="SUPFAM" id="SSF53448">
    <property type="entry name" value="Nucleotide-diphospho-sugar transferases"/>
    <property type="match status" value="1"/>
</dbReference>
<dbReference type="Gene3D" id="3.90.550.10">
    <property type="entry name" value="Spore Coat Polysaccharide Biosynthesis Protein SpsA, Chain A"/>
    <property type="match status" value="1"/>
</dbReference>
<dbReference type="EMBL" id="JAUFSA010000003">
    <property type="protein sequence ID" value="MDP7739028.1"/>
    <property type="molecule type" value="Genomic_DNA"/>
</dbReference>
<dbReference type="InterPro" id="IPR029044">
    <property type="entry name" value="Nucleotide-diphossugar_trans"/>
</dbReference>
<dbReference type="CDD" id="cd03801">
    <property type="entry name" value="GT4_PimA-like"/>
    <property type="match status" value="1"/>
</dbReference>
<dbReference type="Gene3D" id="3.40.50.2000">
    <property type="entry name" value="Glycogen Phosphorylase B"/>
    <property type="match status" value="2"/>
</dbReference>
<evidence type="ECO:0000259" key="2">
    <source>
        <dbReference type="Pfam" id="PF00534"/>
    </source>
</evidence>
<keyword evidence="1 3" id="KW-0808">Transferase</keyword>
<reference evidence="3" key="1">
    <citation type="submission" date="2023-06" db="EMBL/GenBank/DDBJ databases">
        <title>Identification of two novel mycobacterium reveal diversities and complexities of Mycobacterium gordonae clade.</title>
        <authorList>
            <person name="Matsumoto Y."/>
            <person name="Nakamura S."/>
            <person name="Motooka D."/>
            <person name="Fukushima K."/>
        </authorList>
    </citation>
    <scope>NUCLEOTIDE SEQUENCE</scope>
    <source>
        <strain evidence="3">TY812</strain>
    </source>
</reference>
<feature type="domain" description="Glycosyl transferase family 1" evidence="2">
    <location>
        <begin position="479"/>
        <end position="620"/>
    </location>
</feature>